<feature type="active site" description="Charge relay system" evidence="2">
    <location>
        <position position="189"/>
    </location>
</feature>
<comment type="similarity">
    <text evidence="1">Belongs to the AB hydrolase superfamily. AB hydrolase 4 family.</text>
</comment>
<dbReference type="PIRSF" id="PIRSF005211">
    <property type="entry name" value="Ab_hydro_YheT"/>
    <property type="match status" value="1"/>
</dbReference>
<proteinExistence type="inferred from homology"/>
<dbReference type="GO" id="GO:0034338">
    <property type="term" value="F:short-chain carboxylesterase activity"/>
    <property type="evidence" value="ECO:0007669"/>
    <property type="project" value="TreeGrafter"/>
</dbReference>
<keyword evidence="3" id="KW-1133">Transmembrane helix</keyword>
<dbReference type="AlphaFoldDB" id="A0AAQ4EEZ3"/>
<dbReference type="EMBL" id="JARKHS020017159">
    <property type="protein sequence ID" value="KAK8773261.1"/>
    <property type="molecule type" value="Genomic_DNA"/>
</dbReference>
<evidence type="ECO:0000256" key="2">
    <source>
        <dbReference type="PIRSR" id="PIRSR005211-1"/>
    </source>
</evidence>
<comment type="caution">
    <text evidence="4">The sequence shown here is derived from an EMBL/GenBank/DDBJ whole genome shotgun (WGS) entry which is preliminary data.</text>
</comment>
<dbReference type="SUPFAM" id="SSF53474">
    <property type="entry name" value="alpha/beta-Hydrolases"/>
    <property type="match status" value="1"/>
</dbReference>
<sequence>MGVVPHANAATKAGLLLCLACSAYVVYYVLVVVRKPRVVCRTGHVRRFLCVQMEGFVKGYFRTPVWCIGADLQRLVGCLYHVVKKVRQRYPRKCLLGVGMSLGGLLLCRYLCQRGPRAQLDAALAVSPPFQPVVAARALANPWGFNRLLNACITRGLVGRLRDNEDVVRASGKLCMVQRPLVFLVSEDDSLNPETALPEDEVLKSPWLGAVVTPRGGHMGFVDGWLLPRQPFYAERFVVAFAVGLRKVCKARGVRVLQTLGD</sequence>
<evidence type="ECO:0000256" key="1">
    <source>
        <dbReference type="ARBA" id="ARBA00010884"/>
    </source>
</evidence>
<accession>A0AAQ4EEZ3</accession>
<dbReference type="PANTHER" id="PTHR10794:SF63">
    <property type="entry name" value="ALPHA_BETA HYDROLASE 1, ISOFORM A"/>
    <property type="match status" value="1"/>
</dbReference>
<keyword evidence="5" id="KW-1185">Reference proteome</keyword>
<feature type="transmembrane region" description="Helical" evidence="3">
    <location>
        <begin position="13"/>
        <end position="33"/>
    </location>
</feature>
<evidence type="ECO:0000313" key="5">
    <source>
        <dbReference type="Proteomes" id="UP001321473"/>
    </source>
</evidence>
<organism evidence="4 5">
    <name type="scientific">Amblyomma americanum</name>
    <name type="common">Lone star tick</name>
    <dbReference type="NCBI Taxonomy" id="6943"/>
    <lineage>
        <taxon>Eukaryota</taxon>
        <taxon>Metazoa</taxon>
        <taxon>Ecdysozoa</taxon>
        <taxon>Arthropoda</taxon>
        <taxon>Chelicerata</taxon>
        <taxon>Arachnida</taxon>
        <taxon>Acari</taxon>
        <taxon>Parasitiformes</taxon>
        <taxon>Ixodida</taxon>
        <taxon>Ixodoidea</taxon>
        <taxon>Ixodidae</taxon>
        <taxon>Amblyomminae</taxon>
        <taxon>Amblyomma</taxon>
    </lineage>
</organism>
<evidence type="ECO:0000313" key="4">
    <source>
        <dbReference type="EMBL" id="KAK8773261.1"/>
    </source>
</evidence>
<reference evidence="4 5" key="1">
    <citation type="journal article" date="2023" name="Arcadia Sci">
        <title>De novo assembly of a long-read Amblyomma americanum tick genome.</title>
        <authorList>
            <person name="Chou S."/>
            <person name="Poskanzer K.E."/>
            <person name="Rollins M."/>
            <person name="Thuy-Boun P.S."/>
        </authorList>
    </citation>
    <scope>NUCLEOTIDE SEQUENCE [LARGE SCALE GENOMIC DNA]</scope>
    <source>
        <strain evidence="4">F_SG_1</strain>
        <tissue evidence="4">Salivary glands</tissue>
    </source>
</reference>
<dbReference type="Gene3D" id="3.40.50.1820">
    <property type="entry name" value="alpha/beta hydrolase"/>
    <property type="match status" value="1"/>
</dbReference>
<protein>
    <submittedName>
        <fullName evidence="4">Uncharacterized protein</fullName>
    </submittedName>
</protein>
<dbReference type="GO" id="GO:0047372">
    <property type="term" value="F:monoacylglycerol lipase activity"/>
    <property type="evidence" value="ECO:0007669"/>
    <property type="project" value="TreeGrafter"/>
</dbReference>
<dbReference type="InterPro" id="IPR012020">
    <property type="entry name" value="ABHD4"/>
</dbReference>
<dbReference type="InterPro" id="IPR050960">
    <property type="entry name" value="AB_hydrolase_4_sf"/>
</dbReference>
<name>A0AAQ4EEZ3_AMBAM</name>
<feature type="active site" description="Charge relay system" evidence="2">
    <location>
        <position position="101"/>
    </location>
</feature>
<dbReference type="Proteomes" id="UP001321473">
    <property type="component" value="Unassembled WGS sequence"/>
</dbReference>
<dbReference type="InterPro" id="IPR029058">
    <property type="entry name" value="AB_hydrolase_fold"/>
</dbReference>
<feature type="transmembrane region" description="Helical" evidence="3">
    <location>
        <begin position="94"/>
        <end position="112"/>
    </location>
</feature>
<keyword evidence="3" id="KW-0812">Transmembrane</keyword>
<evidence type="ECO:0000256" key="3">
    <source>
        <dbReference type="SAM" id="Phobius"/>
    </source>
</evidence>
<dbReference type="PANTHER" id="PTHR10794">
    <property type="entry name" value="ABHYDROLASE DOMAIN-CONTAINING PROTEIN"/>
    <property type="match status" value="1"/>
</dbReference>
<gene>
    <name evidence="4" type="ORF">V5799_012203</name>
</gene>
<feature type="active site" description="Charge relay system" evidence="2">
    <location>
        <position position="218"/>
    </location>
</feature>
<keyword evidence="3" id="KW-0472">Membrane</keyword>